<dbReference type="InterPro" id="IPR011051">
    <property type="entry name" value="RmlC_Cupin_sf"/>
</dbReference>
<dbReference type="InterPro" id="IPR003829">
    <property type="entry name" value="Pirin_N_dom"/>
</dbReference>
<proteinExistence type="inferred from homology"/>
<dbReference type="Proteomes" id="UP001256827">
    <property type="component" value="Chromosome"/>
</dbReference>
<evidence type="ECO:0000313" key="5">
    <source>
        <dbReference type="Proteomes" id="UP001256827"/>
    </source>
</evidence>
<dbReference type="RefSeq" id="WP_310768746.1">
    <property type="nucleotide sequence ID" value="NZ_CP134050.1"/>
</dbReference>
<keyword evidence="5" id="KW-1185">Reference proteome</keyword>
<comment type="similarity">
    <text evidence="1 2">Belongs to the pirin family.</text>
</comment>
<dbReference type="InterPro" id="IPR014710">
    <property type="entry name" value="RmlC-like_jellyroll"/>
</dbReference>
<dbReference type="SUPFAM" id="SSF51182">
    <property type="entry name" value="RmlC-like cupins"/>
    <property type="match status" value="1"/>
</dbReference>
<dbReference type="Pfam" id="PF02678">
    <property type="entry name" value="Pirin"/>
    <property type="match status" value="1"/>
</dbReference>
<evidence type="ECO:0000256" key="1">
    <source>
        <dbReference type="ARBA" id="ARBA00008416"/>
    </source>
</evidence>
<evidence type="ECO:0000259" key="3">
    <source>
        <dbReference type="Pfam" id="PF02678"/>
    </source>
</evidence>
<name>A0ABY9T5Q8_BREBE</name>
<sequence length="260" mass="28754">MELSVYTREEQAKGHFGDGEITENKPIGFPREGSVVTRVGPLFYWAWAKSEKTFEIPLHPHSGFEILSYVLQGRIGHRDTLGNLQEVTTGGVQIMQTGSGAYHAEELNKDTEMFQIWFEPHLAKATKRPPTYHQYNHEDFPVETVGGTVVKHIVGQEAPIQLVTDSLMSDITIPAGQSYSQKLPAGYSHAAVVVAGQGRAFNSEEDQPSASAKSFRTGDFVVTAAENDDVIVAYEADADTSLRLVLIQVPTEVDYPLYRK</sequence>
<gene>
    <name evidence="4" type="ORF">RGB73_02310</name>
</gene>
<protein>
    <submittedName>
        <fullName evidence="4">Pirin family protein</fullName>
    </submittedName>
</protein>
<dbReference type="EMBL" id="CP134050">
    <property type="protein sequence ID" value="WNC15229.1"/>
    <property type="molecule type" value="Genomic_DNA"/>
</dbReference>
<accession>A0ABY9T5Q8</accession>
<organism evidence="4 5">
    <name type="scientific">Brevibacillus brevis</name>
    <name type="common">Bacillus brevis</name>
    <dbReference type="NCBI Taxonomy" id="1393"/>
    <lineage>
        <taxon>Bacteria</taxon>
        <taxon>Bacillati</taxon>
        <taxon>Bacillota</taxon>
        <taxon>Bacilli</taxon>
        <taxon>Bacillales</taxon>
        <taxon>Paenibacillaceae</taxon>
        <taxon>Brevibacillus</taxon>
    </lineage>
</organism>
<evidence type="ECO:0000256" key="2">
    <source>
        <dbReference type="RuleBase" id="RU003457"/>
    </source>
</evidence>
<dbReference type="PANTHER" id="PTHR13903">
    <property type="entry name" value="PIRIN-RELATED"/>
    <property type="match status" value="1"/>
</dbReference>
<feature type="domain" description="Pirin N-terminal" evidence="3">
    <location>
        <begin position="54"/>
        <end position="117"/>
    </location>
</feature>
<dbReference type="Gene3D" id="2.60.120.10">
    <property type="entry name" value="Jelly Rolls"/>
    <property type="match status" value="1"/>
</dbReference>
<dbReference type="PANTHER" id="PTHR13903:SF8">
    <property type="entry name" value="PIRIN"/>
    <property type="match status" value="1"/>
</dbReference>
<evidence type="ECO:0000313" key="4">
    <source>
        <dbReference type="EMBL" id="WNC15229.1"/>
    </source>
</evidence>
<reference evidence="4 5" key="1">
    <citation type="submission" date="2023-09" db="EMBL/GenBank/DDBJ databases">
        <title>Complete Genome and Methylome dissection of Bacillus brevis NEB573 original source of BbsI restriction endonuclease.</title>
        <authorList>
            <person name="Fomenkov A."/>
            <person name="Roberts R.D."/>
        </authorList>
    </citation>
    <scope>NUCLEOTIDE SEQUENCE [LARGE SCALE GENOMIC DNA]</scope>
    <source>
        <strain evidence="4 5">NEB573</strain>
    </source>
</reference>
<dbReference type="InterPro" id="IPR012093">
    <property type="entry name" value="Pirin"/>
</dbReference>